<dbReference type="InterPro" id="IPR005303">
    <property type="entry name" value="MOCOS_middle"/>
</dbReference>
<dbReference type="AlphaFoldDB" id="A0A4R0RI94"/>
<dbReference type="InterPro" id="IPR011037">
    <property type="entry name" value="Pyrv_Knase-like_insert_dom_sf"/>
</dbReference>
<evidence type="ECO:0000256" key="1">
    <source>
        <dbReference type="SAM" id="Phobius"/>
    </source>
</evidence>
<keyword evidence="1" id="KW-0472">Membrane</keyword>
<dbReference type="SUPFAM" id="SSF141673">
    <property type="entry name" value="MOSC N-terminal domain-like"/>
    <property type="match status" value="1"/>
</dbReference>
<name>A0A4R0RI94_9APHY</name>
<feature type="domain" description="MOSC" evidence="2">
    <location>
        <begin position="194"/>
        <end position="385"/>
    </location>
</feature>
<dbReference type="GO" id="GO:0030170">
    <property type="term" value="F:pyridoxal phosphate binding"/>
    <property type="evidence" value="ECO:0007669"/>
    <property type="project" value="InterPro"/>
</dbReference>
<protein>
    <recommendedName>
        <fullName evidence="2">MOSC domain-containing protein</fullName>
    </recommendedName>
</protein>
<evidence type="ECO:0000259" key="2">
    <source>
        <dbReference type="PROSITE" id="PS51340"/>
    </source>
</evidence>
<keyword evidence="1" id="KW-1133">Transmembrane helix</keyword>
<evidence type="ECO:0000313" key="3">
    <source>
        <dbReference type="EMBL" id="TCD68300.1"/>
    </source>
</evidence>
<dbReference type="STRING" id="92696.A0A4R0RI94"/>
<reference evidence="3 4" key="1">
    <citation type="submission" date="2018-11" db="EMBL/GenBank/DDBJ databases">
        <title>Genome assembly of Steccherinum ochraceum LE-BIN_3174, the white-rot fungus of the Steccherinaceae family (The Residual Polyporoid clade, Polyporales, Basidiomycota).</title>
        <authorList>
            <person name="Fedorova T.V."/>
            <person name="Glazunova O.A."/>
            <person name="Landesman E.O."/>
            <person name="Moiseenko K.V."/>
            <person name="Psurtseva N.V."/>
            <person name="Savinova O.S."/>
            <person name="Shakhova N.V."/>
            <person name="Tyazhelova T.V."/>
            <person name="Vasina D.V."/>
        </authorList>
    </citation>
    <scope>NUCLEOTIDE SEQUENCE [LARGE SCALE GENOMIC DNA]</scope>
    <source>
        <strain evidence="3 4">LE-BIN_3174</strain>
    </source>
</reference>
<dbReference type="OrthoDB" id="17255at2759"/>
<proteinExistence type="predicted"/>
<dbReference type="GO" id="GO:0003824">
    <property type="term" value="F:catalytic activity"/>
    <property type="evidence" value="ECO:0007669"/>
    <property type="project" value="InterPro"/>
</dbReference>
<dbReference type="InterPro" id="IPR005302">
    <property type="entry name" value="MoCF_Sase_C"/>
</dbReference>
<organism evidence="3 4">
    <name type="scientific">Steccherinum ochraceum</name>
    <dbReference type="NCBI Taxonomy" id="92696"/>
    <lineage>
        <taxon>Eukaryota</taxon>
        <taxon>Fungi</taxon>
        <taxon>Dikarya</taxon>
        <taxon>Basidiomycota</taxon>
        <taxon>Agaricomycotina</taxon>
        <taxon>Agaricomycetes</taxon>
        <taxon>Polyporales</taxon>
        <taxon>Steccherinaceae</taxon>
        <taxon>Steccherinum</taxon>
    </lineage>
</organism>
<feature type="transmembrane region" description="Helical" evidence="1">
    <location>
        <begin position="6"/>
        <end position="27"/>
    </location>
</feature>
<dbReference type="Pfam" id="PF03473">
    <property type="entry name" value="MOSC"/>
    <property type="match status" value="1"/>
</dbReference>
<dbReference type="Proteomes" id="UP000292702">
    <property type="component" value="Unassembled WGS sequence"/>
</dbReference>
<accession>A0A4R0RI94</accession>
<keyword evidence="1" id="KW-0812">Transmembrane</keyword>
<comment type="caution">
    <text evidence="3">The sequence shown here is derived from an EMBL/GenBank/DDBJ whole genome shotgun (WGS) entry which is preliminary data.</text>
</comment>
<sequence length="392" mass="43952">MVLESSADYLLPWTVILIVLSVLYGLWSKNIRSTPRRAMVDLSKVDTSNPLVNRHVQKEDIRLDSVTVSKILIHPLKSCRGTSVPEARYTPRGLQYDREWCIIDAETHDVLTARTLASTVLVHPRLEIDPNHPYGGFMIVDVPKASGDSGYTSFSVPIKPTPDVLASWPHITDVAMFKVDIMDGYIVQPLKPSDPNPHHILSAYFKRDVLLMMKGPEDRYAEGTDAFPTLEAYVKYQDAYPLLIASEESLQAINDAKDRAVDADDTDPSKVSGIKKDKWNKRKIEIERFRPNIVLKGAGVPFAEDLWREISVGNSEQSITVVCRCARCLLPNVDTKTGERDTAVPYKVMMKFGIDRTRSNKPMFGCNGVPEGNGVIRVGDRVTVKEWIEEVA</sequence>
<evidence type="ECO:0000313" key="4">
    <source>
        <dbReference type="Proteomes" id="UP000292702"/>
    </source>
</evidence>
<dbReference type="SUPFAM" id="SSF50800">
    <property type="entry name" value="PK beta-barrel domain-like"/>
    <property type="match status" value="1"/>
</dbReference>
<dbReference type="Pfam" id="PF03476">
    <property type="entry name" value="MOSC_N"/>
    <property type="match status" value="1"/>
</dbReference>
<gene>
    <name evidence="3" type="ORF">EIP91_011159</name>
</gene>
<dbReference type="PANTHER" id="PTHR14237">
    <property type="entry name" value="MOLYBDOPTERIN COFACTOR SULFURASE MOSC"/>
    <property type="match status" value="1"/>
</dbReference>
<dbReference type="GO" id="GO:0030151">
    <property type="term" value="F:molybdenum ion binding"/>
    <property type="evidence" value="ECO:0007669"/>
    <property type="project" value="InterPro"/>
</dbReference>
<dbReference type="PROSITE" id="PS51340">
    <property type="entry name" value="MOSC"/>
    <property type="match status" value="1"/>
</dbReference>
<dbReference type="PANTHER" id="PTHR14237:SF19">
    <property type="entry name" value="MITOCHONDRIAL AMIDOXIME REDUCING COMPONENT 1"/>
    <property type="match status" value="1"/>
</dbReference>
<dbReference type="EMBL" id="RWJN01000070">
    <property type="protein sequence ID" value="TCD68300.1"/>
    <property type="molecule type" value="Genomic_DNA"/>
</dbReference>
<keyword evidence="4" id="KW-1185">Reference proteome</keyword>